<dbReference type="Proteomes" id="UP000067738">
    <property type="component" value="Chromosome"/>
</dbReference>
<dbReference type="OrthoDB" id="386662at2157"/>
<dbReference type="GeneID" id="26736493"/>
<gene>
    <name evidence="1" type="ORF">sm9_1550</name>
</gene>
<dbReference type="EMBL" id="CP011266">
    <property type="protein sequence ID" value="ALT69319.1"/>
    <property type="molecule type" value="Genomic_DNA"/>
</dbReference>
<evidence type="ECO:0000313" key="2">
    <source>
        <dbReference type="Proteomes" id="UP000067738"/>
    </source>
</evidence>
<protein>
    <submittedName>
        <fullName evidence="1">Uncharacterized protein</fullName>
    </submittedName>
</protein>
<evidence type="ECO:0000313" key="1">
    <source>
        <dbReference type="EMBL" id="ALT69319.1"/>
    </source>
</evidence>
<name>A0A0U3E5P1_9EURY</name>
<accession>A0A0U3E5P1</accession>
<proteinExistence type="predicted"/>
<organism evidence="1 2">
    <name type="scientific">Methanobrevibacter millerae</name>
    <dbReference type="NCBI Taxonomy" id="230361"/>
    <lineage>
        <taxon>Archaea</taxon>
        <taxon>Methanobacteriati</taxon>
        <taxon>Methanobacteriota</taxon>
        <taxon>Methanomada group</taxon>
        <taxon>Methanobacteria</taxon>
        <taxon>Methanobacteriales</taxon>
        <taxon>Methanobacteriaceae</taxon>
        <taxon>Methanobrevibacter</taxon>
    </lineage>
</organism>
<dbReference type="PATRIC" id="fig|230361.4.peg.1607"/>
<reference evidence="1 2" key="1">
    <citation type="submission" date="2015-04" db="EMBL/GenBank/DDBJ databases">
        <title>The complete genome sequence of the rumen methanogen Methanobrevibacter millerae SM9.</title>
        <authorList>
            <person name="Leahy S.C."/>
            <person name="Kelly W.J."/>
            <person name="Pacheco D.M."/>
            <person name="Li D."/>
            <person name="Altermann E."/>
            <person name="Attwood G.T."/>
        </authorList>
    </citation>
    <scope>NUCLEOTIDE SEQUENCE [LARGE SCALE GENOMIC DNA]</scope>
    <source>
        <strain evidence="1 2">SM9</strain>
    </source>
</reference>
<dbReference type="KEGG" id="mmil:sm9_1550"/>
<sequence length="396" mass="46996">MMKKIQLINNNGYYNLNNLDITLSSIHSFSDIELFDYNIIDLNLKELWIYNTEERKFKEDKNIKTLTETISENDNIIIILPSNDEYVLESYLQNENNQLKNDSEIITTFLRDYFNIAKIILSYGKNETNFGDYNLEADFYFKEISNFNIITKNIIKKPTTIKRRNITLTTLQLHNGQDIENFINLIFETNENIPKWFDNIEMFDDKEQKSLIDNNKQQILSLEKEISISETKLQENNYYKSILYEQGKPLEKVVRDILQDMLKKDLSKFKDIGNEDFLIEFPDITFIGEIKGVSRNLINSHLGELNLNYEKRRDLNNCENLKPLLIINRFRKYSPEKRKPVENEQIELAKTKYGILIITVESLLEIYDEFKKDNITCEEIKEMFKDEIGLLKYPIL</sequence>
<keyword evidence="2" id="KW-1185">Reference proteome</keyword>
<dbReference type="RefSeq" id="WP_058739561.1">
    <property type="nucleotide sequence ID" value="NZ_CP011266.1"/>
</dbReference>
<dbReference type="AlphaFoldDB" id="A0A0U3E5P1"/>